<dbReference type="SUPFAM" id="SSF53822">
    <property type="entry name" value="Periplasmic binding protein-like I"/>
    <property type="match status" value="1"/>
</dbReference>
<keyword evidence="2 3" id="KW-0732">Signal</keyword>
<dbReference type="OrthoDB" id="9769193at2"/>
<dbReference type="InterPro" id="IPR025997">
    <property type="entry name" value="SBP_2_dom"/>
</dbReference>
<comment type="subcellular location">
    <subcellularLocation>
        <location evidence="1">Cell envelope</location>
    </subcellularLocation>
</comment>
<feature type="signal peptide" evidence="3">
    <location>
        <begin position="1"/>
        <end position="19"/>
    </location>
</feature>
<dbReference type="CDD" id="cd19994">
    <property type="entry name" value="PBP1_ChvE"/>
    <property type="match status" value="1"/>
</dbReference>
<evidence type="ECO:0000313" key="5">
    <source>
        <dbReference type="EMBL" id="EPR13132.1"/>
    </source>
</evidence>
<feature type="domain" description="Periplasmic binding protein" evidence="4">
    <location>
        <begin position="53"/>
        <end position="331"/>
    </location>
</feature>
<accession>U4R5C6</accession>
<dbReference type="PROSITE" id="PS51257">
    <property type="entry name" value="PROKAR_LIPOPROTEIN"/>
    <property type="match status" value="1"/>
</dbReference>
<proteinExistence type="predicted"/>
<dbReference type="EMBL" id="ATAY01000020">
    <property type="protein sequence ID" value="EPR13132.1"/>
    <property type="molecule type" value="Genomic_DNA"/>
</dbReference>
<dbReference type="NCBIfam" id="NF040907">
    <property type="entry name" value="ChvE"/>
    <property type="match status" value="1"/>
</dbReference>
<dbReference type="PATRIC" id="fig|1330534.3.peg.868"/>
<dbReference type="Gene3D" id="3.40.50.2300">
    <property type="match status" value="2"/>
</dbReference>
<gene>
    <name evidence="5" type="ORF">L323_04320</name>
</gene>
<dbReference type="InterPro" id="IPR049784">
    <property type="entry name" value="ChvE-like"/>
</dbReference>
<evidence type="ECO:0000259" key="4">
    <source>
        <dbReference type="Pfam" id="PF13407"/>
    </source>
</evidence>
<dbReference type="PANTHER" id="PTHR30036:SF1">
    <property type="entry name" value="D-XYLOSE-BINDING PERIPLASMIC PROTEIN"/>
    <property type="match status" value="1"/>
</dbReference>
<evidence type="ECO:0000313" key="6">
    <source>
        <dbReference type="Proteomes" id="UP000016860"/>
    </source>
</evidence>
<protein>
    <submittedName>
        <fullName evidence="5">ABC transporter substrate-binding protein</fullName>
    </submittedName>
</protein>
<evidence type="ECO:0000256" key="2">
    <source>
        <dbReference type="ARBA" id="ARBA00022729"/>
    </source>
</evidence>
<dbReference type="GO" id="GO:0030246">
    <property type="term" value="F:carbohydrate binding"/>
    <property type="evidence" value="ECO:0007669"/>
    <property type="project" value="TreeGrafter"/>
</dbReference>
<dbReference type="STRING" id="1330534.L323_04320"/>
<dbReference type="GO" id="GO:0030288">
    <property type="term" value="C:outer membrane-bounded periplasmic space"/>
    <property type="evidence" value="ECO:0007669"/>
    <property type="project" value="TreeGrafter"/>
</dbReference>
<reference evidence="5 6" key="1">
    <citation type="journal article" date="2013" name="Genome Announc.">
        <title>Draft Genome Sequence of the Cellulolytic Bacterium Clostridium papyrosolvens C7 (ATCC 700395).</title>
        <authorList>
            <person name="Zepeda V."/>
            <person name="Dassa B."/>
            <person name="Borovok I."/>
            <person name="Lamed R."/>
            <person name="Bayer E.A."/>
            <person name="Cate J.H."/>
        </authorList>
    </citation>
    <scope>NUCLEOTIDE SEQUENCE [LARGE SCALE GENOMIC DNA]</scope>
    <source>
        <strain evidence="5 6">C7</strain>
    </source>
</reference>
<comment type="caution">
    <text evidence="5">The sequence shown here is derived from an EMBL/GenBank/DDBJ whole genome shotgun (WGS) entry which is preliminary data.</text>
</comment>
<dbReference type="Proteomes" id="UP000016860">
    <property type="component" value="Unassembled WGS sequence"/>
</dbReference>
<dbReference type="RefSeq" id="WP_020814469.1">
    <property type="nucleotide sequence ID" value="NZ_ATAY01000020.1"/>
</dbReference>
<dbReference type="InterPro" id="IPR028082">
    <property type="entry name" value="Peripla_BP_I"/>
</dbReference>
<dbReference type="PANTHER" id="PTHR30036">
    <property type="entry name" value="D-XYLOSE-BINDING PERIPLASMIC PROTEIN"/>
    <property type="match status" value="1"/>
</dbReference>
<dbReference type="InterPro" id="IPR050555">
    <property type="entry name" value="Bact_Solute-Bind_Prot2"/>
</dbReference>
<organism evidence="5 6">
    <name type="scientific">Ruminiclostridium papyrosolvens C7</name>
    <dbReference type="NCBI Taxonomy" id="1330534"/>
    <lineage>
        <taxon>Bacteria</taxon>
        <taxon>Bacillati</taxon>
        <taxon>Bacillota</taxon>
        <taxon>Clostridia</taxon>
        <taxon>Eubacteriales</taxon>
        <taxon>Oscillospiraceae</taxon>
        <taxon>Ruminiclostridium</taxon>
    </lineage>
</organism>
<dbReference type="AlphaFoldDB" id="U4R5C6"/>
<sequence>MKKVIALILVAVLSVGMLAACGTSTSTDASASSSAASTDSAKATDTAASGQLIGVAMPTQSLQRWNQDGANMKKELEGKGYKVDLQYANNDVNTQIQQIENMIVKGSKVVVIAAIDGSALSDVLKKAADSGVKVIAYDRLIMKTPNVDYYATFDNFKVGVIQGQYIETKLGLKDGKGPFNIELFGGSPDDNNANYFFDGAYSILKPYIDSGKLVVTSGQKDFAKIAIQGWDSAKAQARMDNLITANYAGGKKLDAVLSPNDSLAIGIVASLKNAGFGSSDKPYPIITGQDCDKPNVMAMINGQQSMSIFKDTRTLATKVVEMVDSVLQGKEATVNNKKDYNNGSKVVPSFLCDPVYADKDNYKQILVDSGYYKEADLK</sequence>
<name>U4R5C6_9FIRM</name>
<evidence type="ECO:0000256" key="1">
    <source>
        <dbReference type="ARBA" id="ARBA00004196"/>
    </source>
</evidence>
<evidence type="ECO:0000256" key="3">
    <source>
        <dbReference type="SAM" id="SignalP"/>
    </source>
</evidence>
<feature type="chain" id="PRO_5039702689" evidence="3">
    <location>
        <begin position="20"/>
        <end position="378"/>
    </location>
</feature>
<dbReference type="Pfam" id="PF13407">
    <property type="entry name" value="Peripla_BP_4"/>
    <property type="match status" value="1"/>
</dbReference>